<evidence type="ECO:0000313" key="11">
    <source>
        <dbReference type="Proteomes" id="UP000050465"/>
    </source>
</evidence>
<feature type="transmembrane region" description="Helical" evidence="8">
    <location>
        <begin position="316"/>
        <end position="338"/>
    </location>
</feature>
<dbReference type="EMBL" id="LJZR01000010">
    <property type="protein sequence ID" value="KPQ35821.1"/>
    <property type="molecule type" value="Genomic_DNA"/>
</dbReference>
<reference evidence="10 11" key="1">
    <citation type="submission" date="2015-09" db="EMBL/GenBank/DDBJ databases">
        <title>Identification and resolution of microdiversity through metagenomic sequencing of parallel consortia.</title>
        <authorList>
            <person name="Nelson W.C."/>
            <person name="Romine M.F."/>
            <person name="Lindemann S.R."/>
        </authorList>
    </citation>
    <scope>NUCLEOTIDE SEQUENCE [LARGE SCALE GENOMIC DNA]</scope>
    <source>
        <strain evidence="10">Ana</strain>
    </source>
</reference>
<comment type="caution">
    <text evidence="10">The sequence shown here is derived from an EMBL/GenBank/DDBJ whole genome shotgun (WGS) entry which is preliminary data.</text>
</comment>
<feature type="transmembrane region" description="Helical" evidence="8">
    <location>
        <begin position="181"/>
        <end position="210"/>
    </location>
</feature>
<feature type="transmembrane region" description="Helical" evidence="8">
    <location>
        <begin position="373"/>
        <end position="392"/>
    </location>
</feature>
<dbReference type="PANTHER" id="PTHR33908:SF11">
    <property type="entry name" value="MEMBRANE PROTEIN"/>
    <property type="match status" value="1"/>
</dbReference>
<dbReference type="STRING" id="1666911.HLUCCA11_09640"/>
<gene>
    <name evidence="10" type="ORF">HLUCCA11_09640</name>
</gene>
<name>A0A0P8DH10_9CYAN</name>
<feature type="transmembrane region" description="Helical" evidence="8">
    <location>
        <begin position="126"/>
        <end position="145"/>
    </location>
</feature>
<evidence type="ECO:0000256" key="8">
    <source>
        <dbReference type="SAM" id="Phobius"/>
    </source>
</evidence>
<dbReference type="InterPro" id="IPR038731">
    <property type="entry name" value="RgtA/B/C-like"/>
</dbReference>
<feature type="transmembrane region" description="Helical" evidence="8">
    <location>
        <begin position="96"/>
        <end position="114"/>
    </location>
</feature>
<dbReference type="PANTHER" id="PTHR33908">
    <property type="entry name" value="MANNOSYLTRANSFERASE YKCB-RELATED"/>
    <property type="match status" value="1"/>
</dbReference>
<dbReference type="Pfam" id="PF13231">
    <property type="entry name" value="PMT_2"/>
    <property type="match status" value="1"/>
</dbReference>
<proteinExistence type="predicted"/>
<evidence type="ECO:0000256" key="3">
    <source>
        <dbReference type="ARBA" id="ARBA00022676"/>
    </source>
</evidence>
<evidence type="ECO:0000313" key="10">
    <source>
        <dbReference type="EMBL" id="KPQ35821.1"/>
    </source>
</evidence>
<evidence type="ECO:0000256" key="6">
    <source>
        <dbReference type="ARBA" id="ARBA00022989"/>
    </source>
</evidence>
<feature type="transmembrane region" description="Helical" evidence="8">
    <location>
        <begin position="285"/>
        <end position="304"/>
    </location>
</feature>
<evidence type="ECO:0000256" key="4">
    <source>
        <dbReference type="ARBA" id="ARBA00022679"/>
    </source>
</evidence>
<dbReference type="GO" id="GO:0016763">
    <property type="term" value="F:pentosyltransferase activity"/>
    <property type="evidence" value="ECO:0007669"/>
    <property type="project" value="TreeGrafter"/>
</dbReference>
<feature type="transmembrane region" description="Helical" evidence="8">
    <location>
        <begin position="20"/>
        <end position="44"/>
    </location>
</feature>
<comment type="subcellular location">
    <subcellularLocation>
        <location evidence="1">Cell membrane</location>
        <topology evidence="1">Multi-pass membrane protein</topology>
    </subcellularLocation>
</comment>
<evidence type="ECO:0000256" key="5">
    <source>
        <dbReference type="ARBA" id="ARBA00022692"/>
    </source>
</evidence>
<sequence length="546" mass="60984">MKVCIIALQRSLNCFKLACFRLRCFVGGAVGGAVGWLLASGLVFRSVIACFLPPGFDEAYYFLYAQHLDWSYFDHPLAVAFSTGMGLWLTGIVSPFTLRLGALGLFTASLWLLYRTGCWLFGDRAGWLSAVVASLSPLFLLTFGTLSAPDNALIFCWTLTLYLGAREFFPDYEGPYKPTSRIAWLGLTVGLACLSKYHGVLLGLGLVGFCGFSRWRALRSRWMLLSVFLFGLCWVPILYWNAQHDWISFRFQLGDRFALASGASVFSALTEYSLTNLLGVSLAEIGFLFPTIGLPLWWVTLTAFRTTQRQRAQVQFVLWTGLPTALGFTLIGGLTHIYPAWPAPGLWCLTLLLGQAAMRWPKPRVRRWLQGTGLLVGTLLLFALTHITLGTLQKPGQYALFGGFVAPQQDPSTALIDVMALRRQLSELEAFGEAIATTDFVLTHEFWLSGYVAMALPPLVDLPVSAFTEDPRGHAFWFSPPDWIGKNALFLSLADFDQSVVVDEIFPYFQSVTLIDTVDIKRGNAVTETFYLYRAHRMIKPYPYPY</sequence>
<dbReference type="AlphaFoldDB" id="A0A0P8DH10"/>
<keyword evidence="7 8" id="KW-0472">Membrane</keyword>
<dbReference type="InterPro" id="IPR050297">
    <property type="entry name" value="LipidA_mod_glycosyltrf_83"/>
</dbReference>
<evidence type="ECO:0000256" key="1">
    <source>
        <dbReference type="ARBA" id="ARBA00004651"/>
    </source>
</evidence>
<keyword evidence="4 10" id="KW-0808">Transferase</keyword>
<dbReference type="Proteomes" id="UP000050465">
    <property type="component" value="Unassembled WGS sequence"/>
</dbReference>
<keyword evidence="5 8" id="KW-0812">Transmembrane</keyword>
<evidence type="ECO:0000259" key="9">
    <source>
        <dbReference type="Pfam" id="PF13231"/>
    </source>
</evidence>
<keyword evidence="6 8" id="KW-1133">Transmembrane helix</keyword>
<keyword evidence="2" id="KW-1003">Cell membrane</keyword>
<organism evidence="10 11">
    <name type="scientific">Phormidesmis priestleyi Ana</name>
    <dbReference type="NCBI Taxonomy" id="1666911"/>
    <lineage>
        <taxon>Bacteria</taxon>
        <taxon>Bacillati</taxon>
        <taxon>Cyanobacteriota</taxon>
        <taxon>Cyanophyceae</taxon>
        <taxon>Leptolyngbyales</taxon>
        <taxon>Leptolyngbyaceae</taxon>
        <taxon>Phormidesmis</taxon>
    </lineage>
</organism>
<protein>
    <submittedName>
        <fullName evidence="10">4-amino-4-deoxy-L-arabinose transferase and related glycosyltransferases of PMT family</fullName>
    </submittedName>
</protein>
<dbReference type="GO" id="GO:0009103">
    <property type="term" value="P:lipopolysaccharide biosynthetic process"/>
    <property type="evidence" value="ECO:0007669"/>
    <property type="project" value="UniProtKB-ARBA"/>
</dbReference>
<keyword evidence="3" id="KW-0328">Glycosyltransferase</keyword>
<evidence type="ECO:0000256" key="2">
    <source>
        <dbReference type="ARBA" id="ARBA00022475"/>
    </source>
</evidence>
<accession>A0A0P8DH10</accession>
<feature type="domain" description="Glycosyltransferase RgtA/B/C/D-like" evidence="9">
    <location>
        <begin position="74"/>
        <end position="240"/>
    </location>
</feature>
<feature type="transmembrane region" description="Helical" evidence="8">
    <location>
        <begin position="222"/>
        <end position="242"/>
    </location>
</feature>
<dbReference type="PATRIC" id="fig|1666911.3.peg.731"/>
<evidence type="ECO:0000256" key="7">
    <source>
        <dbReference type="ARBA" id="ARBA00023136"/>
    </source>
</evidence>
<dbReference type="GO" id="GO:0005886">
    <property type="term" value="C:plasma membrane"/>
    <property type="evidence" value="ECO:0007669"/>
    <property type="project" value="UniProtKB-SubCell"/>
</dbReference>